<dbReference type="InterPro" id="IPR036514">
    <property type="entry name" value="SGNH_hydro_sf"/>
</dbReference>
<dbReference type="Pfam" id="PF13472">
    <property type="entry name" value="Lipase_GDSL_2"/>
    <property type="match status" value="1"/>
</dbReference>
<proteinExistence type="predicted"/>
<dbReference type="SUPFAM" id="SSF52266">
    <property type="entry name" value="SGNH hydrolase"/>
    <property type="match status" value="1"/>
</dbReference>
<evidence type="ECO:0000259" key="1">
    <source>
        <dbReference type="Pfam" id="PF13472"/>
    </source>
</evidence>
<keyword evidence="3" id="KW-1185">Reference proteome</keyword>
<protein>
    <submittedName>
        <fullName evidence="2">Lysophospholipase L1 related esterase</fullName>
    </submittedName>
</protein>
<dbReference type="InterPro" id="IPR013830">
    <property type="entry name" value="SGNH_hydro"/>
</dbReference>
<dbReference type="AlphaFoldDB" id="A0A0R2AVI3"/>
<dbReference type="Gene3D" id="3.40.50.1110">
    <property type="entry name" value="SGNH hydrolase"/>
    <property type="match status" value="1"/>
</dbReference>
<sequence>MNLVAIGDSLTQGVGDVSNSGGYVPRIKQLFDERLKIDLNVKNYGIAGERSDQITRRILQKESIQKDIQKANMVVITVGGNDLLQSLQKNALIANDNTFHKNMNSALNKYQTSLNELLHAVKHYNSNCRIYLFGVYNPLYVYFANVEKITDYVDKLNEINSMTANDYKNCYYVDIKSLTYGQFKTENQRKELLKDSNHSSFNVKDFSEDASDSKEINDYLSDKDHFHPNDAGYDVMTDNLFKVIKNTENFNKY</sequence>
<dbReference type="EMBL" id="AYYQ01000035">
    <property type="protein sequence ID" value="KRM67881.1"/>
    <property type="molecule type" value="Genomic_DNA"/>
</dbReference>
<gene>
    <name evidence="2" type="ORF">FD06_GL000601</name>
</gene>
<dbReference type="PANTHER" id="PTHR30383:SF27">
    <property type="entry name" value="SPORE GERMINATION LIPASE LIPC"/>
    <property type="match status" value="1"/>
</dbReference>
<evidence type="ECO:0000313" key="3">
    <source>
        <dbReference type="Proteomes" id="UP000052012"/>
    </source>
</evidence>
<dbReference type="PANTHER" id="PTHR30383">
    <property type="entry name" value="THIOESTERASE 1/PROTEASE 1/LYSOPHOSPHOLIPASE L1"/>
    <property type="match status" value="1"/>
</dbReference>
<dbReference type="InterPro" id="IPR051532">
    <property type="entry name" value="Ester_Hydrolysis_Enzymes"/>
</dbReference>
<comment type="caution">
    <text evidence="2">The sequence shown here is derived from an EMBL/GenBank/DDBJ whole genome shotgun (WGS) entry which is preliminary data.</text>
</comment>
<evidence type="ECO:0000313" key="2">
    <source>
        <dbReference type="EMBL" id="KRM67881.1"/>
    </source>
</evidence>
<name>A0A0R2AVI3_9LACO</name>
<dbReference type="GO" id="GO:0004622">
    <property type="term" value="F:phosphatidylcholine lysophospholipase activity"/>
    <property type="evidence" value="ECO:0007669"/>
    <property type="project" value="TreeGrafter"/>
</dbReference>
<reference evidence="2 3" key="1">
    <citation type="journal article" date="2015" name="Genome Announc.">
        <title>Expanding the biotechnology potential of lactobacilli through comparative genomics of 213 strains and associated genera.</title>
        <authorList>
            <person name="Sun Z."/>
            <person name="Harris H.M."/>
            <person name="McCann A."/>
            <person name="Guo C."/>
            <person name="Argimon S."/>
            <person name="Zhang W."/>
            <person name="Yang X."/>
            <person name="Jeffery I.B."/>
            <person name="Cooney J.C."/>
            <person name="Kagawa T.F."/>
            <person name="Liu W."/>
            <person name="Song Y."/>
            <person name="Salvetti E."/>
            <person name="Wrobel A."/>
            <person name="Rasinkangas P."/>
            <person name="Parkhill J."/>
            <person name="Rea M.C."/>
            <person name="O'Sullivan O."/>
            <person name="Ritari J."/>
            <person name="Douillard F.P."/>
            <person name="Paul Ross R."/>
            <person name="Yang R."/>
            <person name="Briner A.E."/>
            <person name="Felis G.E."/>
            <person name="de Vos W.M."/>
            <person name="Barrangou R."/>
            <person name="Klaenhammer T.R."/>
            <person name="Caufield P.W."/>
            <person name="Cui Y."/>
            <person name="Zhang H."/>
            <person name="O'Toole P.W."/>
        </authorList>
    </citation>
    <scope>NUCLEOTIDE SEQUENCE [LARGE SCALE GENOMIC DNA]</scope>
    <source>
        <strain evidence="2 3">DSM 23829</strain>
    </source>
</reference>
<feature type="domain" description="SGNH hydrolase-type esterase" evidence="1">
    <location>
        <begin position="5"/>
        <end position="234"/>
    </location>
</feature>
<dbReference type="STRING" id="1423781.FD06_GL000601"/>
<dbReference type="Proteomes" id="UP000052012">
    <property type="component" value="Unassembled WGS sequence"/>
</dbReference>
<organism evidence="2 3">
    <name type="scientific">Apilactobacillus ozensis DSM 23829 = JCM 17196</name>
    <dbReference type="NCBI Taxonomy" id="1423781"/>
    <lineage>
        <taxon>Bacteria</taxon>
        <taxon>Bacillati</taxon>
        <taxon>Bacillota</taxon>
        <taxon>Bacilli</taxon>
        <taxon>Lactobacillales</taxon>
        <taxon>Lactobacillaceae</taxon>
        <taxon>Apilactobacillus</taxon>
    </lineage>
</organism>
<dbReference type="PATRIC" id="fig|1423781.4.peg.614"/>
<accession>A0A0R2AVI3</accession>